<evidence type="ECO:0000256" key="5">
    <source>
        <dbReference type="ARBA" id="ARBA00022490"/>
    </source>
</evidence>
<dbReference type="SUPFAM" id="SSF51735">
    <property type="entry name" value="NAD(P)-binding Rossmann-fold domains"/>
    <property type="match status" value="1"/>
</dbReference>
<evidence type="ECO:0000313" key="11">
    <source>
        <dbReference type="EMBL" id="VFV44298.1"/>
    </source>
</evidence>
<dbReference type="Pfam" id="PF00044">
    <property type="entry name" value="Gp_dh_N"/>
    <property type="match status" value="1"/>
</dbReference>
<evidence type="ECO:0000256" key="1">
    <source>
        <dbReference type="ARBA" id="ARBA00004869"/>
    </source>
</evidence>
<gene>
    <name evidence="11" type="ORF">LYPA_23C004391</name>
</gene>
<dbReference type="FunFam" id="3.40.50.720:FF:001161">
    <property type="entry name" value="Glyceraldehyde-3-phosphate dehydrogenase"/>
    <property type="match status" value="1"/>
</dbReference>
<dbReference type="InterPro" id="IPR020828">
    <property type="entry name" value="GlycerAld_3-P_DH_NAD(P)-bd"/>
</dbReference>
<dbReference type="GO" id="GO:0051287">
    <property type="term" value="F:NAD binding"/>
    <property type="evidence" value="ECO:0007669"/>
    <property type="project" value="InterPro"/>
</dbReference>
<evidence type="ECO:0000256" key="4">
    <source>
        <dbReference type="ARBA" id="ARBA00021022"/>
    </source>
</evidence>
<feature type="domain" description="Glyceraldehyde 3-phosphate dehydrogenase NAD(P) binding" evidence="10">
    <location>
        <begin position="17"/>
        <end position="123"/>
    </location>
</feature>
<evidence type="ECO:0000256" key="9">
    <source>
        <dbReference type="ARBA" id="ARBA00047698"/>
    </source>
</evidence>
<dbReference type="Gene3D" id="3.40.50.720">
    <property type="entry name" value="NAD(P)-binding Rossmann-like Domain"/>
    <property type="match status" value="1"/>
</dbReference>
<comment type="catalytic activity">
    <reaction evidence="9">
        <text>D-glyceraldehyde 3-phosphate + phosphate + NAD(+) = (2R)-3-phospho-glyceroyl phosphate + NADH + H(+)</text>
        <dbReference type="Rhea" id="RHEA:10300"/>
        <dbReference type="ChEBI" id="CHEBI:15378"/>
        <dbReference type="ChEBI" id="CHEBI:43474"/>
        <dbReference type="ChEBI" id="CHEBI:57540"/>
        <dbReference type="ChEBI" id="CHEBI:57604"/>
        <dbReference type="ChEBI" id="CHEBI:57945"/>
        <dbReference type="ChEBI" id="CHEBI:59776"/>
        <dbReference type="EC" id="1.2.1.12"/>
    </reaction>
</comment>
<keyword evidence="6" id="KW-0560">Oxidoreductase</keyword>
<evidence type="ECO:0000259" key="10">
    <source>
        <dbReference type="SMART" id="SM00846"/>
    </source>
</evidence>
<keyword evidence="5" id="KW-0963">Cytoplasm</keyword>
<dbReference type="EC" id="1.2.1.12" evidence="3"/>
<comment type="pathway">
    <text evidence="1">Carbohydrate degradation; glycolysis; pyruvate from D-glyceraldehyde 3-phosphate: step 1/5.</text>
</comment>
<protein>
    <recommendedName>
        <fullName evidence="4">Glyceraldehyde-3-phosphate dehydrogenase</fullName>
        <ecNumber evidence="3">1.2.1.12</ecNumber>
    </recommendedName>
</protein>
<dbReference type="Proteomes" id="UP000386466">
    <property type="component" value="Unassembled WGS sequence"/>
</dbReference>
<reference evidence="11 12" key="1">
    <citation type="submission" date="2019-01" db="EMBL/GenBank/DDBJ databases">
        <authorList>
            <person name="Alioto T."/>
            <person name="Alioto T."/>
        </authorList>
    </citation>
    <scope>NUCLEOTIDE SEQUENCE [LARGE SCALE GENOMIC DNA]</scope>
</reference>
<sequence length="124" mass="13934">QLHLLVQCQPCPQDMMVKVRVNGFSCIGHLVTRAAFRSGKMDIVTISDVFLDLNYMINMFQYDATHNKWNSTIKAENGKFVINGKPISILEEGDPTNIKRHDAGVQYVVESTGVFTTWKSLGLT</sequence>
<dbReference type="EMBL" id="CAAGRJ010035559">
    <property type="protein sequence ID" value="VFV44298.1"/>
    <property type="molecule type" value="Genomic_DNA"/>
</dbReference>
<evidence type="ECO:0000256" key="3">
    <source>
        <dbReference type="ARBA" id="ARBA00013119"/>
    </source>
</evidence>
<dbReference type="InterPro" id="IPR036291">
    <property type="entry name" value="NAD(P)-bd_dom_sf"/>
</dbReference>
<name>A0A485PIV5_LYNPA</name>
<evidence type="ECO:0000256" key="2">
    <source>
        <dbReference type="ARBA" id="ARBA00007406"/>
    </source>
</evidence>
<dbReference type="InterPro" id="IPR020831">
    <property type="entry name" value="GlycerAld/Erythrose_P_DH"/>
</dbReference>
<dbReference type="SMART" id="SM00846">
    <property type="entry name" value="Gp_dh_N"/>
    <property type="match status" value="1"/>
</dbReference>
<evidence type="ECO:0000256" key="8">
    <source>
        <dbReference type="ARBA" id="ARBA00023152"/>
    </source>
</evidence>
<keyword evidence="7" id="KW-0520">NAD</keyword>
<proteinExistence type="inferred from homology"/>
<dbReference type="GO" id="GO:0004365">
    <property type="term" value="F:glyceraldehyde-3-phosphate dehydrogenase (NAD+) (phosphorylating) activity"/>
    <property type="evidence" value="ECO:0007669"/>
    <property type="project" value="UniProtKB-EC"/>
</dbReference>
<dbReference type="AlphaFoldDB" id="A0A485PIV5"/>
<dbReference type="PANTHER" id="PTHR10836:SF111">
    <property type="entry name" value="GLYCERALDEHYDE-3-PHOSPHATE DEHYDROGENASE"/>
    <property type="match status" value="1"/>
</dbReference>
<dbReference type="GO" id="GO:0005829">
    <property type="term" value="C:cytosol"/>
    <property type="evidence" value="ECO:0007669"/>
    <property type="project" value="TreeGrafter"/>
</dbReference>
<dbReference type="PANTHER" id="PTHR10836">
    <property type="entry name" value="GLYCERALDEHYDE 3-PHOSPHATE DEHYDROGENASE"/>
    <property type="match status" value="1"/>
</dbReference>
<evidence type="ECO:0000256" key="6">
    <source>
        <dbReference type="ARBA" id="ARBA00023002"/>
    </source>
</evidence>
<keyword evidence="12" id="KW-1185">Reference proteome</keyword>
<organism evidence="11 12">
    <name type="scientific">Lynx pardinus</name>
    <name type="common">Iberian lynx</name>
    <name type="synonym">Felis pardina</name>
    <dbReference type="NCBI Taxonomy" id="191816"/>
    <lineage>
        <taxon>Eukaryota</taxon>
        <taxon>Metazoa</taxon>
        <taxon>Chordata</taxon>
        <taxon>Craniata</taxon>
        <taxon>Vertebrata</taxon>
        <taxon>Euteleostomi</taxon>
        <taxon>Mammalia</taxon>
        <taxon>Eutheria</taxon>
        <taxon>Laurasiatheria</taxon>
        <taxon>Carnivora</taxon>
        <taxon>Feliformia</taxon>
        <taxon>Felidae</taxon>
        <taxon>Felinae</taxon>
        <taxon>Lynx</taxon>
    </lineage>
</organism>
<comment type="similarity">
    <text evidence="2">Belongs to the glyceraldehyde-3-phosphate dehydrogenase family.</text>
</comment>
<keyword evidence="8" id="KW-0324">Glycolysis</keyword>
<dbReference type="GO" id="GO:0006096">
    <property type="term" value="P:glycolytic process"/>
    <property type="evidence" value="ECO:0007669"/>
    <property type="project" value="UniProtKB-KW"/>
</dbReference>
<evidence type="ECO:0000313" key="12">
    <source>
        <dbReference type="Proteomes" id="UP000386466"/>
    </source>
</evidence>
<accession>A0A485PIV5</accession>
<evidence type="ECO:0000256" key="7">
    <source>
        <dbReference type="ARBA" id="ARBA00023027"/>
    </source>
</evidence>
<feature type="non-terminal residue" evidence="11">
    <location>
        <position position="1"/>
    </location>
</feature>